<proteinExistence type="inferred from homology"/>
<organism evidence="9 10">
    <name type="scientific">Leeia aquatica</name>
    <dbReference type="NCBI Taxonomy" id="2725557"/>
    <lineage>
        <taxon>Bacteria</taxon>
        <taxon>Pseudomonadati</taxon>
        <taxon>Pseudomonadota</taxon>
        <taxon>Betaproteobacteria</taxon>
        <taxon>Neisseriales</taxon>
        <taxon>Leeiaceae</taxon>
        <taxon>Leeia</taxon>
    </lineage>
</organism>
<feature type="domain" description="MgtC/SapB/SrpB/YhiD N-terminal" evidence="8">
    <location>
        <begin position="8"/>
        <end position="126"/>
    </location>
</feature>
<comment type="caution">
    <text evidence="9">The sequence shown here is derived from an EMBL/GenBank/DDBJ whole genome shotgun (WGS) entry which is preliminary data.</text>
</comment>
<dbReference type="GO" id="GO:0005886">
    <property type="term" value="C:plasma membrane"/>
    <property type="evidence" value="ECO:0007669"/>
    <property type="project" value="UniProtKB-SubCell"/>
</dbReference>
<feature type="transmembrane region" description="Helical" evidence="7">
    <location>
        <begin position="111"/>
        <end position="128"/>
    </location>
</feature>
<feature type="transmembrane region" description="Helical" evidence="7">
    <location>
        <begin position="59"/>
        <end position="76"/>
    </location>
</feature>
<keyword evidence="10" id="KW-1185">Reference proteome</keyword>
<sequence>MTFLLHALLALLLGSLIGAERQWRHRLAGLKTNALVCVGATLFVGATPFFSGEPGSSRIAAQVVTGIGFLGAGVMFRDGITIKGLNTAATLWCAAAVGVLCGSGAWREASAATAVIVLANIVLHRVAVQMDMSMGLSEASNSRYQLRVRLPLTGLVECRQQLLRQAETLQLRILSLQDSSDAERGELTVVLQAEQANFQVIERLARSLQKLGARCDWTSLSQG</sequence>
<evidence type="ECO:0000256" key="2">
    <source>
        <dbReference type="ARBA" id="ARBA00009298"/>
    </source>
</evidence>
<reference evidence="9 10" key="1">
    <citation type="submission" date="2020-04" db="EMBL/GenBank/DDBJ databases">
        <title>Draft genome of Leeia sp. IMCC25680.</title>
        <authorList>
            <person name="Song J."/>
            <person name="Cho J.-C."/>
        </authorList>
    </citation>
    <scope>NUCLEOTIDE SEQUENCE [LARGE SCALE GENOMIC DNA]</scope>
    <source>
        <strain evidence="9 10">IMCC25680</strain>
    </source>
</reference>
<keyword evidence="6 7" id="KW-0472">Membrane</keyword>
<evidence type="ECO:0000256" key="7">
    <source>
        <dbReference type="RuleBase" id="RU365041"/>
    </source>
</evidence>
<dbReference type="PANTHER" id="PTHR33778">
    <property type="entry name" value="PROTEIN MGTC"/>
    <property type="match status" value="1"/>
</dbReference>
<keyword evidence="4 7" id="KW-0812">Transmembrane</keyword>
<comment type="subcellular location">
    <subcellularLocation>
        <location evidence="7">Cell inner membrane</location>
        <topology evidence="7">Multi-pass membrane protein</topology>
    </subcellularLocation>
    <subcellularLocation>
        <location evidence="1">Cell membrane</location>
        <topology evidence="1">Multi-pass membrane protein</topology>
    </subcellularLocation>
</comment>
<keyword evidence="3" id="KW-1003">Cell membrane</keyword>
<dbReference type="PANTHER" id="PTHR33778:SF3">
    <property type="entry name" value="PROTEIN MGTC"/>
    <property type="match status" value="1"/>
</dbReference>
<dbReference type="InterPro" id="IPR003416">
    <property type="entry name" value="MgtC/SapB/SrpB/YhiD_fam"/>
</dbReference>
<dbReference type="PRINTS" id="PR01837">
    <property type="entry name" value="MGTCSAPBPROT"/>
</dbReference>
<evidence type="ECO:0000256" key="1">
    <source>
        <dbReference type="ARBA" id="ARBA00004651"/>
    </source>
</evidence>
<dbReference type="EMBL" id="JABAIM010000003">
    <property type="protein sequence ID" value="NLR76335.1"/>
    <property type="molecule type" value="Genomic_DNA"/>
</dbReference>
<evidence type="ECO:0000256" key="5">
    <source>
        <dbReference type="ARBA" id="ARBA00022989"/>
    </source>
</evidence>
<evidence type="ECO:0000313" key="10">
    <source>
        <dbReference type="Proteomes" id="UP000587991"/>
    </source>
</evidence>
<evidence type="ECO:0000256" key="4">
    <source>
        <dbReference type="ARBA" id="ARBA00022692"/>
    </source>
</evidence>
<dbReference type="Pfam" id="PF02308">
    <property type="entry name" value="MgtC"/>
    <property type="match status" value="1"/>
</dbReference>
<evidence type="ECO:0000256" key="3">
    <source>
        <dbReference type="ARBA" id="ARBA00022475"/>
    </source>
</evidence>
<dbReference type="Proteomes" id="UP000587991">
    <property type="component" value="Unassembled WGS sequence"/>
</dbReference>
<keyword evidence="5 7" id="KW-1133">Transmembrane helix</keyword>
<dbReference type="InterPro" id="IPR049177">
    <property type="entry name" value="MgtC_SapB_SrpB_YhiD_N"/>
</dbReference>
<dbReference type="AlphaFoldDB" id="A0A847SBR3"/>
<evidence type="ECO:0000256" key="6">
    <source>
        <dbReference type="ARBA" id="ARBA00023136"/>
    </source>
</evidence>
<evidence type="ECO:0000313" key="9">
    <source>
        <dbReference type="EMBL" id="NLR76335.1"/>
    </source>
</evidence>
<name>A0A847SBR3_9NEIS</name>
<protein>
    <recommendedName>
        <fullName evidence="7">Protein MgtC</fullName>
    </recommendedName>
</protein>
<evidence type="ECO:0000259" key="8">
    <source>
        <dbReference type="Pfam" id="PF02308"/>
    </source>
</evidence>
<feature type="transmembrane region" description="Helical" evidence="7">
    <location>
        <begin position="88"/>
        <end position="105"/>
    </location>
</feature>
<dbReference type="RefSeq" id="WP_168877996.1">
    <property type="nucleotide sequence ID" value="NZ_JABAIM010000003.1"/>
</dbReference>
<gene>
    <name evidence="9" type="ORF">HF682_14305</name>
</gene>
<comment type="similarity">
    <text evidence="2 7">Belongs to the MgtC/SapB family.</text>
</comment>
<keyword evidence="7" id="KW-0997">Cell inner membrane</keyword>
<accession>A0A847SBR3</accession>